<dbReference type="Proteomes" id="UP000282433">
    <property type="component" value="Chromosome"/>
</dbReference>
<evidence type="ECO:0000256" key="4">
    <source>
        <dbReference type="ARBA" id="ARBA00022649"/>
    </source>
</evidence>
<evidence type="ECO:0000256" key="2">
    <source>
        <dbReference type="ARBA" id="ARBA00015075"/>
    </source>
</evidence>
<dbReference type="Pfam" id="PF01845">
    <property type="entry name" value="CcdB"/>
    <property type="match status" value="1"/>
</dbReference>
<keyword evidence="5" id="KW-0805">Transcription regulation</keyword>
<dbReference type="InterPro" id="IPR002712">
    <property type="entry name" value="CcdB"/>
</dbReference>
<dbReference type="GO" id="GO:0006276">
    <property type="term" value="P:plasmid maintenance"/>
    <property type="evidence" value="ECO:0007669"/>
    <property type="project" value="InterPro"/>
</dbReference>
<dbReference type="InterPro" id="IPR011067">
    <property type="entry name" value="Plasmid_toxin/cell-grow_inhib"/>
</dbReference>
<sequence length="168" mass="19759">MIVQNDYYADLATRVIIPLMRPQQLPRWHQHAVPRINIEFDSFLLCTPMSSNLNNKTDPATGFRLQSESCAPGRYRFNRYTYHELLTAGNPLRHLRSGFRAVKAYFIPSRLSFIASRRSTSRYQRGWCFFAQRRLTLPSIIPLIDPFTQNAIYIWIRMAWIRMMADVA</sequence>
<evidence type="ECO:0000313" key="10">
    <source>
        <dbReference type="Proteomes" id="UP000282433"/>
    </source>
</evidence>
<evidence type="ECO:0000256" key="6">
    <source>
        <dbReference type="ARBA" id="ARBA00023163"/>
    </source>
</evidence>
<keyword evidence="4" id="KW-1277">Toxin-antitoxin system</keyword>
<accession>A0A3S5DGU1</accession>
<evidence type="ECO:0000256" key="7">
    <source>
        <dbReference type="ARBA" id="ARBA00029628"/>
    </source>
</evidence>
<proteinExistence type="inferred from homology"/>
<dbReference type="GO" id="GO:0008657">
    <property type="term" value="F:DNA topoisomerase type II (double strand cut, ATP-hydrolyzing) inhibitor activity"/>
    <property type="evidence" value="ECO:0007669"/>
    <property type="project" value="InterPro"/>
</dbReference>
<dbReference type="AlphaFoldDB" id="A0A3S5DGU1"/>
<gene>
    <name evidence="9" type="ORF">NCTC13635_00078</name>
</gene>
<evidence type="ECO:0000256" key="1">
    <source>
        <dbReference type="ARBA" id="ARBA00005230"/>
    </source>
</evidence>
<keyword evidence="6" id="KW-0804">Transcription</keyword>
<organism evidence="9 10">
    <name type="scientific">Klebsiella pneumoniae</name>
    <dbReference type="NCBI Taxonomy" id="573"/>
    <lineage>
        <taxon>Bacteria</taxon>
        <taxon>Pseudomonadati</taxon>
        <taxon>Pseudomonadota</taxon>
        <taxon>Gammaproteobacteria</taxon>
        <taxon>Enterobacterales</taxon>
        <taxon>Enterobacteriaceae</taxon>
        <taxon>Klebsiella/Raoultella group</taxon>
        <taxon>Klebsiella</taxon>
        <taxon>Klebsiella pneumoniae complex</taxon>
    </lineage>
</organism>
<evidence type="ECO:0000256" key="5">
    <source>
        <dbReference type="ARBA" id="ARBA00023015"/>
    </source>
</evidence>
<comment type="similarity">
    <text evidence="1">Belongs to the CcdB toxin family.</text>
</comment>
<keyword evidence="3" id="KW-0678">Repressor</keyword>
<evidence type="ECO:0000256" key="8">
    <source>
        <dbReference type="ARBA" id="ARBA00033135"/>
    </source>
</evidence>
<protein>
    <recommendedName>
        <fullName evidence="2">Toxin CcdB</fullName>
    </recommendedName>
    <alternativeName>
        <fullName evidence="8">Cytotoxic protein CcdB</fullName>
    </alternativeName>
    <alternativeName>
        <fullName evidence="7">Protein LetD</fullName>
    </alternativeName>
</protein>
<evidence type="ECO:0000313" key="9">
    <source>
        <dbReference type="EMBL" id="VEA98794.1"/>
    </source>
</evidence>
<dbReference type="EMBL" id="LR134162">
    <property type="protein sequence ID" value="VEA98794.1"/>
    <property type="molecule type" value="Genomic_DNA"/>
</dbReference>
<evidence type="ECO:0000256" key="3">
    <source>
        <dbReference type="ARBA" id="ARBA00022491"/>
    </source>
</evidence>
<dbReference type="Gene3D" id="2.30.30.110">
    <property type="match status" value="1"/>
</dbReference>
<name>A0A3S5DGU1_KLEPN</name>
<reference evidence="9 10" key="1">
    <citation type="submission" date="2018-12" db="EMBL/GenBank/DDBJ databases">
        <authorList>
            <consortium name="Pathogen Informatics"/>
        </authorList>
    </citation>
    <scope>NUCLEOTIDE SEQUENCE [LARGE SCALE GENOMIC DNA]</scope>
    <source>
        <strain evidence="9 10">NCTC13635</strain>
    </source>
</reference>